<dbReference type="PANTHER" id="PTHR21666:SF270">
    <property type="entry name" value="MUREIN HYDROLASE ACTIVATOR ENVC"/>
    <property type="match status" value="1"/>
</dbReference>
<organism evidence="5">
    <name type="scientific">Proteinivorax tanatarense</name>
    <dbReference type="NCBI Taxonomy" id="1260629"/>
    <lineage>
        <taxon>Bacteria</taxon>
        <taxon>Bacillati</taxon>
        <taxon>Bacillota</taxon>
        <taxon>Clostridia</taxon>
        <taxon>Eubacteriales</taxon>
        <taxon>Proteinivoracaceae</taxon>
        <taxon>Proteinivorax</taxon>
    </lineage>
</organism>
<dbReference type="EMBL" id="CP158367">
    <property type="protein sequence ID" value="XBX75415.1"/>
    <property type="molecule type" value="Genomic_DNA"/>
</dbReference>
<dbReference type="AlphaFoldDB" id="A0AAU7VMW9"/>
<dbReference type="CDD" id="cd12797">
    <property type="entry name" value="M23_peptidase"/>
    <property type="match status" value="1"/>
</dbReference>
<reference evidence="5" key="2">
    <citation type="submission" date="2024-06" db="EMBL/GenBank/DDBJ databases">
        <authorList>
            <person name="Petrova K.O."/>
            <person name="Toshchakov S.V."/>
            <person name="Boltjanskaja Y.V."/>
            <person name="Kevbrin V."/>
        </authorList>
    </citation>
    <scope>NUCLEOTIDE SEQUENCE</scope>
    <source>
        <strain evidence="5">Z-910T</strain>
    </source>
</reference>
<evidence type="ECO:0000256" key="2">
    <source>
        <dbReference type="SAM" id="Coils"/>
    </source>
</evidence>
<protein>
    <submittedName>
        <fullName evidence="5">Peptidoglycan DD-metalloendopeptidase family protein</fullName>
    </submittedName>
</protein>
<dbReference type="InterPro" id="IPR050570">
    <property type="entry name" value="Cell_wall_metabolism_enzyme"/>
</dbReference>
<dbReference type="PROSITE" id="PS50192">
    <property type="entry name" value="T_SNARE"/>
    <property type="match status" value="1"/>
</dbReference>
<dbReference type="Pfam" id="PF24568">
    <property type="entry name" value="CC_PcsB"/>
    <property type="match status" value="1"/>
</dbReference>
<keyword evidence="2" id="KW-0175">Coiled coil</keyword>
<gene>
    <name evidence="5" type="ORF">PRVXT_000538</name>
</gene>
<dbReference type="SUPFAM" id="SSF51261">
    <property type="entry name" value="Duplicated hybrid motif"/>
    <property type="match status" value="1"/>
</dbReference>
<proteinExistence type="predicted"/>
<feature type="domain" description="T-SNARE coiled-coil homology" evidence="4">
    <location>
        <begin position="41"/>
        <end position="103"/>
    </location>
</feature>
<reference evidence="5" key="1">
    <citation type="journal article" date="2013" name="Extremophiles">
        <title>Proteinivorax tanatarense gen. nov., sp. nov., an anaerobic, haloalkaliphilic, proteolytic bacterium isolated from a decaying algal bloom, and proposal of Proteinivoraceae fam. nov.</title>
        <authorList>
            <person name="Kevbrin V."/>
            <person name="Boltyanskaya Y."/>
            <person name="Zhilina T."/>
            <person name="Kolganova T."/>
            <person name="Lavrentjeva E."/>
            <person name="Kuznetsov B."/>
        </authorList>
    </citation>
    <scope>NUCLEOTIDE SEQUENCE</scope>
    <source>
        <strain evidence="5">Z-910T</strain>
    </source>
</reference>
<dbReference type="Gene3D" id="6.10.250.3150">
    <property type="match status" value="1"/>
</dbReference>
<dbReference type="InterPro" id="IPR011055">
    <property type="entry name" value="Dup_hybrid_motif"/>
</dbReference>
<evidence type="ECO:0000313" key="5">
    <source>
        <dbReference type="EMBL" id="XBX75415.1"/>
    </source>
</evidence>
<dbReference type="Pfam" id="PF01551">
    <property type="entry name" value="Peptidase_M23"/>
    <property type="match status" value="1"/>
</dbReference>
<dbReference type="GO" id="GO:0004222">
    <property type="term" value="F:metalloendopeptidase activity"/>
    <property type="evidence" value="ECO:0007669"/>
    <property type="project" value="TreeGrafter"/>
</dbReference>
<feature type="coiled-coil region" evidence="2">
    <location>
        <begin position="153"/>
        <end position="250"/>
    </location>
</feature>
<dbReference type="InterPro" id="IPR000727">
    <property type="entry name" value="T_SNARE_dom"/>
</dbReference>
<feature type="coiled-coil region" evidence="2">
    <location>
        <begin position="27"/>
        <end position="106"/>
    </location>
</feature>
<name>A0AAU7VMW9_9FIRM</name>
<dbReference type="InterPro" id="IPR016047">
    <property type="entry name" value="M23ase_b-sheet_dom"/>
</dbReference>
<evidence type="ECO:0000256" key="3">
    <source>
        <dbReference type="SAM" id="SignalP"/>
    </source>
</evidence>
<evidence type="ECO:0000256" key="1">
    <source>
        <dbReference type="ARBA" id="ARBA00022729"/>
    </source>
</evidence>
<dbReference type="InterPro" id="IPR057309">
    <property type="entry name" value="PcsB_CC"/>
</dbReference>
<feature type="signal peptide" evidence="3">
    <location>
        <begin position="1"/>
        <end position="27"/>
    </location>
</feature>
<dbReference type="Gene3D" id="2.70.70.10">
    <property type="entry name" value="Glucose Permease (Domain IIA)"/>
    <property type="match status" value="1"/>
</dbReference>
<dbReference type="PANTHER" id="PTHR21666">
    <property type="entry name" value="PEPTIDASE-RELATED"/>
    <property type="match status" value="1"/>
</dbReference>
<evidence type="ECO:0000259" key="4">
    <source>
        <dbReference type="PROSITE" id="PS50192"/>
    </source>
</evidence>
<feature type="chain" id="PRO_5043526468" evidence="3">
    <location>
        <begin position="28"/>
        <end position="397"/>
    </location>
</feature>
<accession>A0AAU7VMW9</accession>
<dbReference type="RefSeq" id="WP_350344159.1">
    <property type="nucleotide sequence ID" value="NZ_CP158367.1"/>
</dbReference>
<keyword evidence="1 3" id="KW-0732">Signal</keyword>
<sequence>MSKSFRVFVALVVAISLTIPLLTPAFANEIEEKEQELNDIEEGIERRRSETNQLERDIAEISDKISKLDGQLKQQRDRINKLNSDIQNTEAKIKETDIEIAETEEFLEETTEHLETRLVTMYQQGSVGYLEVLLNAASFSDFLSRFNALRTIAEDDRRLVEEIKEARDFLEVERQKQVERKESLVSMRAEAQAVEQRLQANRREQDSLSAKLHEKKSFTQARIAQKEQAAKDVEKKIERLIRENQQQNVVNATGQFIWPVPGYGFDWVTSPYGYRNHPISGGQRLHTGIDIGIPRARWAGSPGFNGNPVDIVAADGGVVVHAGGNRSVGYGLYVIIDHGGGKSTLYAHMHNISVNVGQEVSQGQSIGHVGSTGASTGPHLHYEIRINGQHTNPMNYY</sequence>